<dbReference type="GO" id="GO:0031177">
    <property type="term" value="F:phosphopantetheine binding"/>
    <property type="evidence" value="ECO:0007669"/>
    <property type="project" value="TreeGrafter"/>
</dbReference>
<keyword evidence="2" id="KW-0436">Ligase</keyword>
<dbReference type="GO" id="GO:0005737">
    <property type="term" value="C:cytoplasm"/>
    <property type="evidence" value="ECO:0007669"/>
    <property type="project" value="TreeGrafter"/>
</dbReference>
<dbReference type="Pfam" id="PF00975">
    <property type="entry name" value="Thioesterase"/>
    <property type="match status" value="1"/>
</dbReference>
<dbReference type="GO" id="GO:0043041">
    <property type="term" value="P:amino acid activation for nonribosomal peptide biosynthetic process"/>
    <property type="evidence" value="ECO:0007669"/>
    <property type="project" value="TreeGrafter"/>
</dbReference>
<reference evidence="5 7" key="2">
    <citation type="submission" date="2013-03" db="EMBL/GenBank/DDBJ databases">
        <title>The Genome Sequence of Enterococcus haemoperoxidus BAA-382 (PacBio/Illumina hybrid assembly).</title>
        <authorList>
            <consortium name="The Broad Institute Genomics Platform"/>
            <consortium name="The Broad Institute Genome Sequencing Center for Infectious Disease"/>
            <person name="Earl A."/>
            <person name="Russ C."/>
            <person name="Gilmore M."/>
            <person name="Surin D."/>
            <person name="Walker B."/>
            <person name="Young S."/>
            <person name="Zeng Q."/>
            <person name="Gargeya S."/>
            <person name="Fitzgerald M."/>
            <person name="Haas B."/>
            <person name="Abouelleil A."/>
            <person name="Allen A.W."/>
            <person name="Alvarado L."/>
            <person name="Arachchi H.M."/>
            <person name="Berlin A.M."/>
            <person name="Chapman S.B."/>
            <person name="Gainer-Dewar J."/>
            <person name="Goldberg J."/>
            <person name="Griggs A."/>
            <person name="Gujja S."/>
            <person name="Hansen M."/>
            <person name="Howarth C."/>
            <person name="Imamovic A."/>
            <person name="Ireland A."/>
            <person name="Larimer J."/>
            <person name="McCowan C."/>
            <person name="Murphy C."/>
            <person name="Pearson M."/>
            <person name="Poon T.W."/>
            <person name="Priest M."/>
            <person name="Roberts A."/>
            <person name="Saif S."/>
            <person name="Shea T."/>
            <person name="Sisk P."/>
            <person name="Sykes S."/>
            <person name="Wortman J."/>
            <person name="Nusbaum C."/>
            <person name="Birren B."/>
        </authorList>
    </citation>
    <scope>NUCLEOTIDE SEQUENCE [LARGE SCALE GENOMIC DNA]</scope>
    <source>
        <strain evidence="5 7">ATCC BAA-382</strain>
    </source>
</reference>
<dbReference type="eggNOG" id="COG1020">
    <property type="taxonomic scope" value="Bacteria"/>
</dbReference>
<reference evidence="4 6" key="1">
    <citation type="submission" date="2013-02" db="EMBL/GenBank/DDBJ databases">
        <title>The Genome Sequence of Enterococcus haemoperoxidus BAA-382.</title>
        <authorList>
            <consortium name="The Broad Institute Genome Sequencing Platform"/>
            <consortium name="The Broad Institute Genome Sequencing Center for Infectious Disease"/>
            <person name="Earl A.M."/>
            <person name="Gilmore M.S."/>
            <person name="Lebreton F."/>
            <person name="Walker B."/>
            <person name="Young S.K."/>
            <person name="Zeng Q."/>
            <person name="Gargeya S."/>
            <person name="Fitzgerald M."/>
            <person name="Haas B."/>
            <person name="Abouelleil A."/>
            <person name="Alvarado L."/>
            <person name="Arachchi H.M."/>
            <person name="Berlin A.M."/>
            <person name="Chapman S.B."/>
            <person name="Dewar J."/>
            <person name="Goldberg J."/>
            <person name="Griggs A."/>
            <person name="Gujja S."/>
            <person name="Hansen M."/>
            <person name="Howarth C."/>
            <person name="Imamovic A."/>
            <person name="Larimer J."/>
            <person name="McCowan C."/>
            <person name="Murphy C."/>
            <person name="Neiman D."/>
            <person name="Pearson M."/>
            <person name="Priest M."/>
            <person name="Roberts A."/>
            <person name="Saif S."/>
            <person name="Shea T."/>
            <person name="Sisk P."/>
            <person name="Sykes S."/>
            <person name="Wortman J."/>
            <person name="Nusbaum C."/>
            <person name="Birren B."/>
        </authorList>
    </citation>
    <scope>NUCLEOTIDE SEQUENCE [LARGE SCALE GENOMIC DNA]</scope>
    <source>
        <strain evidence="4 6">ATCC BAA-382</strain>
    </source>
</reference>
<dbReference type="Proteomes" id="UP000013858">
    <property type="component" value="Unassembled WGS sequence"/>
</dbReference>
<evidence type="ECO:0000313" key="6">
    <source>
        <dbReference type="Proteomes" id="UP000013858"/>
    </source>
</evidence>
<evidence type="ECO:0000256" key="2">
    <source>
        <dbReference type="ARBA" id="ARBA00022598"/>
    </source>
</evidence>
<proteinExistence type="predicted"/>
<dbReference type="Gene3D" id="3.40.50.1820">
    <property type="entry name" value="alpha/beta hydrolase"/>
    <property type="match status" value="1"/>
</dbReference>
<gene>
    <name evidence="5" type="ORF">I583_00915</name>
    <name evidence="4" type="ORF">UAW_03232</name>
</gene>
<dbReference type="InterPro" id="IPR001031">
    <property type="entry name" value="Thioesterase"/>
</dbReference>
<dbReference type="Gene3D" id="3.30.559.30">
    <property type="entry name" value="Nonribosomal peptide synthetase, condensation domain"/>
    <property type="match status" value="1"/>
</dbReference>
<comment type="caution">
    <text evidence="4">The sequence shown here is derived from an EMBL/GenBank/DDBJ whole genome shotgun (WGS) entry which is preliminary data.</text>
</comment>
<dbReference type="PANTHER" id="PTHR45527:SF10">
    <property type="entry name" value="PYOCHELIN SYNTHASE PCHF"/>
    <property type="match status" value="1"/>
</dbReference>
<dbReference type="Gene3D" id="3.40.50.12780">
    <property type="entry name" value="N-terminal domain of ligase-like"/>
    <property type="match status" value="1"/>
</dbReference>
<dbReference type="InterPro" id="IPR042099">
    <property type="entry name" value="ANL_N_sf"/>
</dbReference>
<dbReference type="SUPFAM" id="SSF47336">
    <property type="entry name" value="ACP-like"/>
    <property type="match status" value="1"/>
</dbReference>
<keyword evidence="7" id="KW-1185">Reference proteome</keyword>
<sequence>MEIKMTEVQKAYLLGRNESFDAKTGTHMYLEVKYQGDIQKFQDALNKVIQVQPMLRAKIKNMETFEIVDNLNYEMMVYSKSSDEMKSFREVTRERLSHKLYQSSEFPLYTFEAVKNIEDPSKYIIFISIDLLIADGLSLFQLFDDIKRTVKNDRLNLKDVSDLLLEINDSYLNSKKSARYEKDREYWKQKIETLPDAPNLLVKEEKVSHSKFARKEHIYTAEKLSKLKEIAEKRKISLNSLFLTLYSTALQQWSENKEFTINVTTFKRPKGEKYLSVIGDFTSTVLVPTNVDVNKTILENTIDIHRNIFSSFRRSSFEGIEVLRELKKHGRQPSMSYVFTSMLFDFDKFDELGEIDYWISETPQVYLDCQMKIVNGSLNISWDYLKEIFEIKQIDEMFQFFIQSIDGFLLDEEIDVRNISKKLNQLIEQKYSKYNSSQSIIKKSTQSILSAFKTVKKEFPEKIAFSEVDDSITFNELDRKSDDLAEVIGREKQRYDLKKIRIGIVGKKSIKSTVQMLAVIKTSDSFCFISEDMPENRYRKLLKTSNIQLLIKGERVFRAEPSLRLENDYQEISHDELYVIFTSGTTGEPKGISISERPVLNTIDDIIERTRVNQEDVLFNVSDLSFDLSVFDLLTPLLSGCETILCPSTSNLYPFKEKILQATFWNSTPGLVQTLLSIFDCKIMNIRNILMSGDFIPADLVYQIKGTFLNEELNIFSLGGATEASIWSIYYPLNDFSNRRVPYGYPLSNQSYYVLDRNDCLVNSNVSGELIIAGEGLANGYLLKNQNHGVFYEHEQLGPIYRTGDKGYLTDEGYVNILGRMESELKVNGYRIDLIEIEHSLSSIEDISEAKVVVKENQNGKKYLSAFYTTNTMNEISFEIFRSELRKVLPTYMIPGSFTHLNKLPLTSNGKINLKKLKEMEQKASQKFTEKELELFDLWMKVIDLEESNTRLTKSATFFEIGGDSIKLPELLYKINNKYNVDITIEELLNHFSLSDQARYLEKIKQEDNNFKTNQFLTQLKKGTSEKSIVFIHAGSGEIGIYNELAKNIDLKYNVFAIRFKKDIKKSAPRVIDFTELAKEYNEYLENFESIDYLGGWCIGGTIAYEISKINSKVNNLFMINTMPPVENKIQKFEFQLKNEQQFIYETFDYKVESAVNTDELWEQIILLLEKRLDLMPKLLKIVPNELARLIPFFGESSPRELIYYINLFRSFETARHLYEDSTSVLKDIFYFGAKDEKIPKYIQWKKHINGSWNENHISGDHTTIFEGENVKILAEAMNQTFRKKEEKQ</sequence>
<dbReference type="InterPro" id="IPR036736">
    <property type="entry name" value="ACP-like_sf"/>
</dbReference>
<dbReference type="InterPro" id="IPR009081">
    <property type="entry name" value="PP-bd_ACP"/>
</dbReference>
<dbReference type="InterPro" id="IPR023213">
    <property type="entry name" value="CAT-like_dom_sf"/>
</dbReference>
<dbReference type="GO" id="GO:0008610">
    <property type="term" value="P:lipid biosynthetic process"/>
    <property type="evidence" value="ECO:0007669"/>
    <property type="project" value="UniProtKB-ARBA"/>
</dbReference>
<dbReference type="Gene3D" id="1.10.1200.10">
    <property type="entry name" value="ACP-like"/>
    <property type="match status" value="1"/>
</dbReference>
<dbReference type="PATRIC" id="fig|1158608.3.peg.3166"/>
<dbReference type="Gene3D" id="3.30.559.10">
    <property type="entry name" value="Chloramphenicol acetyltransferase-like domain"/>
    <property type="match status" value="1"/>
</dbReference>
<dbReference type="PROSITE" id="PS50075">
    <property type="entry name" value="CARRIER"/>
    <property type="match status" value="1"/>
</dbReference>
<evidence type="ECO:0000313" key="4">
    <source>
        <dbReference type="EMBL" id="EOH92247.1"/>
    </source>
</evidence>
<dbReference type="SUPFAM" id="SSF52777">
    <property type="entry name" value="CoA-dependent acyltransferases"/>
    <property type="match status" value="2"/>
</dbReference>
<evidence type="ECO:0000256" key="1">
    <source>
        <dbReference type="ARBA" id="ARBA00001957"/>
    </source>
</evidence>
<dbReference type="InterPro" id="IPR001242">
    <property type="entry name" value="Condensation_dom"/>
</dbReference>
<dbReference type="GO" id="GO:0044550">
    <property type="term" value="P:secondary metabolite biosynthetic process"/>
    <property type="evidence" value="ECO:0007669"/>
    <property type="project" value="TreeGrafter"/>
</dbReference>
<dbReference type="InterPro" id="IPR029058">
    <property type="entry name" value="AB_hydrolase_fold"/>
</dbReference>
<feature type="domain" description="Carrier" evidence="3">
    <location>
        <begin position="926"/>
        <end position="1005"/>
    </location>
</feature>
<evidence type="ECO:0000313" key="5">
    <source>
        <dbReference type="EMBL" id="EOT61932.1"/>
    </source>
</evidence>
<comment type="cofactor">
    <cofactor evidence="1">
        <name>pantetheine 4'-phosphate</name>
        <dbReference type="ChEBI" id="CHEBI:47942"/>
    </cofactor>
</comment>
<dbReference type="GO" id="GO:0016874">
    <property type="term" value="F:ligase activity"/>
    <property type="evidence" value="ECO:0007669"/>
    <property type="project" value="UniProtKB-KW"/>
</dbReference>
<dbReference type="RefSeq" id="WP_010763387.1">
    <property type="nucleotide sequence ID" value="NZ_KB946316.1"/>
</dbReference>
<dbReference type="EMBL" id="ASVY01000002">
    <property type="protein sequence ID" value="EOT61932.1"/>
    <property type="molecule type" value="Genomic_DNA"/>
</dbReference>
<dbReference type="STRING" id="155618.RV06_GL003112"/>
<name>R2Q6U7_9ENTE</name>
<dbReference type="OrthoDB" id="2203190at2"/>
<dbReference type="Pfam" id="PF00668">
    <property type="entry name" value="Condensation"/>
    <property type="match status" value="1"/>
</dbReference>
<dbReference type="SUPFAM" id="SSF56801">
    <property type="entry name" value="Acetyl-CoA synthetase-like"/>
    <property type="match status" value="1"/>
</dbReference>
<dbReference type="Pfam" id="PF00501">
    <property type="entry name" value="AMP-binding"/>
    <property type="match status" value="1"/>
</dbReference>
<dbReference type="InterPro" id="IPR000873">
    <property type="entry name" value="AMP-dep_synth/lig_dom"/>
</dbReference>
<dbReference type="Proteomes" id="UP000014197">
    <property type="component" value="Unassembled WGS sequence"/>
</dbReference>
<dbReference type="SUPFAM" id="SSF53474">
    <property type="entry name" value="alpha/beta-Hydrolases"/>
    <property type="match status" value="1"/>
</dbReference>
<dbReference type="EMBL" id="AJAR01000031">
    <property type="protein sequence ID" value="EOH92247.1"/>
    <property type="molecule type" value="Genomic_DNA"/>
</dbReference>
<accession>R2Q6U7</accession>
<dbReference type="InterPro" id="IPR020845">
    <property type="entry name" value="AMP-binding_CS"/>
</dbReference>
<dbReference type="Gene3D" id="3.30.300.30">
    <property type="match status" value="1"/>
</dbReference>
<dbReference type="PROSITE" id="PS00455">
    <property type="entry name" value="AMP_BINDING"/>
    <property type="match status" value="1"/>
</dbReference>
<dbReference type="Pfam" id="PF00550">
    <property type="entry name" value="PP-binding"/>
    <property type="match status" value="1"/>
</dbReference>
<dbReference type="InterPro" id="IPR045851">
    <property type="entry name" value="AMP-bd_C_sf"/>
</dbReference>
<protein>
    <recommendedName>
        <fullName evidence="3">Carrier domain-containing protein</fullName>
    </recommendedName>
</protein>
<evidence type="ECO:0000313" key="7">
    <source>
        <dbReference type="Proteomes" id="UP000014197"/>
    </source>
</evidence>
<evidence type="ECO:0000259" key="3">
    <source>
        <dbReference type="PROSITE" id="PS50075"/>
    </source>
</evidence>
<organism evidence="4 6">
    <name type="scientific">Enterococcus haemoperoxidus ATCC BAA-382</name>
    <dbReference type="NCBI Taxonomy" id="1158608"/>
    <lineage>
        <taxon>Bacteria</taxon>
        <taxon>Bacillati</taxon>
        <taxon>Bacillota</taxon>
        <taxon>Bacilli</taxon>
        <taxon>Lactobacillales</taxon>
        <taxon>Enterococcaceae</taxon>
        <taxon>Enterococcus</taxon>
    </lineage>
</organism>
<dbReference type="PANTHER" id="PTHR45527">
    <property type="entry name" value="NONRIBOSOMAL PEPTIDE SYNTHETASE"/>
    <property type="match status" value="1"/>
</dbReference>